<proteinExistence type="predicted"/>
<dbReference type="SUPFAM" id="SSF53187">
    <property type="entry name" value="Zn-dependent exopeptidases"/>
    <property type="match status" value="1"/>
</dbReference>
<gene>
    <name evidence="9" type="ORF">DI555_01095</name>
</gene>
<dbReference type="GO" id="GO:0006508">
    <property type="term" value="P:proteolysis"/>
    <property type="evidence" value="ECO:0007669"/>
    <property type="project" value="UniProtKB-KW"/>
</dbReference>
<dbReference type="Proteomes" id="UP000249082">
    <property type="component" value="Unassembled WGS sequence"/>
</dbReference>
<organism evidence="9 10">
    <name type="scientific">Novosphingobium pentaromativorans</name>
    <dbReference type="NCBI Taxonomy" id="205844"/>
    <lineage>
        <taxon>Bacteria</taxon>
        <taxon>Pseudomonadati</taxon>
        <taxon>Pseudomonadota</taxon>
        <taxon>Alphaproteobacteria</taxon>
        <taxon>Sphingomonadales</taxon>
        <taxon>Sphingomonadaceae</taxon>
        <taxon>Novosphingobium</taxon>
    </lineage>
</organism>
<feature type="domain" description="Peptidase M28" evidence="8">
    <location>
        <begin position="311"/>
        <end position="517"/>
    </location>
</feature>
<dbReference type="Gene3D" id="3.40.630.10">
    <property type="entry name" value="Zn peptidases"/>
    <property type="match status" value="2"/>
</dbReference>
<dbReference type="GO" id="GO:0046872">
    <property type="term" value="F:metal ion binding"/>
    <property type="evidence" value="ECO:0007669"/>
    <property type="project" value="UniProtKB-KW"/>
</dbReference>
<keyword evidence="1" id="KW-0031">Aminopeptidase</keyword>
<dbReference type="CDD" id="cd05660">
    <property type="entry name" value="M28_like_PA"/>
    <property type="match status" value="1"/>
</dbReference>
<evidence type="ECO:0000256" key="6">
    <source>
        <dbReference type="ARBA" id="ARBA00022833"/>
    </source>
</evidence>
<evidence type="ECO:0000313" key="10">
    <source>
        <dbReference type="Proteomes" id="UP000249082"/>
    </source>
</evidence>
<keyword evidence="3" id="KW-0479">Metal-binding</keyword>
<dbReference type="GO" id="GO:0004177">
    <property type="term" value="F:aminopeptidase activity"/>
    <property type="evidence" value="ECO:0007669"/>
    <property type="project" value="UniProtKB-KW"/>
</dbReference>
<sequence length="561" mass="60393">MTSPITRFPRKSLRVLTFGALISASAMALAAAPAPKFDVARVSNDIKTLSSDAFEGRGPATPGEKKTIDYIAAQMKAAGLQPAGEKGSWFQNVPLRMSSIVGTPTVAMTIGGTATPLSQGEQIAVRAAETGQSSVDFKNLPLVFVGYGVKAPERGWDDFKGVDLKGKIMVVLVNDPDFEGGGVENGGGDFGGKLMTYYGRWTYKYEEAARQGAAGVLVVHESEPASYGWATVKNSNTNTMFDIVRADPKAAHTQMEGWIQKDLAAQLLKASGVDFEAAKAAARKKDFQPIPLKATMSANYAVKSDIITSYNVAGLVRGSKYPDETVIYSAHWDHLGVGLPDAKGDRIYNGARDNASGTAALLELARAFAKTKPERSVLFLAVTAEEKGLLGSEYYADNPLRPLATTAGVINMDGPLSIEKTTNFSISGAAKLDLLTMLTEEGGKLGRHFTPDARPEAGSFYRSDHFPMAKRGVPAISFNPGRELVNGGDARGKELSDAYTRDKYHQPADEYDPNWNTSGWDSDFTLLYSLGNRLANGRDWPNWSQDSEFRAARDASAASRK</sequence>
<dbReference type="InterPro" id="IPR046450">
    <property type="entry name" value="PA_dom_sf"/>
</dbReference>
<dbReference type="CDD" id="cd04821">
    <property type="entry name" value="PA_M28_1_2"/>
    <property type="match status" value="1"/>
</dbReference>
<name>A0A2W5QIF1_9SPHN</name>
<evidence type="ECO:0000256" key="1">
    <source>
        <dbReference type="ARBA" id="ARBA00022438"/>
    </source>
</evidence>
<protein>
    <submittedName>
        <fullName evidence="9">Peptidase M20</fullName>
    </submittedName>
</protein>
<evidence type="ECO:0000256" key="7">
    <source>
        <dbReference type="SAM" id="SignalP"/>
    </source>
</evidence>
<comment type="caution">
    <text evidence="9">The sequence shown here is derived from an EMBL/GenBank/DDBJ whole genome shotgun (WGS) entry which is preliminary data.</text>
</comment>
<feature type="signal peptide" evidence="7">
    <location>
        <begin position="1"/>
        <end position="30"/>
    </location>
</feature>
<reference evidence="9 10" key="1">
    <citation type="submission" date="2017-08" db="EMBL/GenBank/DDBJ databases">
        <title>Infants hospitalized years apart are colonized by the same room-sourced microbial strains.</title>
        <authorList>
            <person name="Brooks B."/>
            <person name="Olm M.R."/>
            <person name="Firek B.A."/>
            <person name="Baker R."/>
            <person name="Thomas B.C."/>
            <person name="Morowitz M.J."/>
            <person name="Banfield J.F."/>
        </authorList>
    </citation>
    <scope>NUCLEOTIDE SEQUENCE [LARGE SCALE GENOMIC DNA]</scope>
    <source>
        <strain evidence="9">S2_005_002_R2_33</strain>
    </source>
</reference>
<evidence type="ECO:0000259" key="8">
    <source>
        <dbReference type="Pfam" id="PF04389"/>
    </source>
</evidence>
<dbReference type="InterPro" id="IPR007484">
    <property type="entry name" value="Peptidase_M28"/>
</dbReference>
<dbReference type="GO" id="GO:0008235">
    <property type="term" value="F:metalloexopeptidase activity"/>
    <property type="evidence" value="ECO:0007669"/>
    <property type="project" value="InterPro"/>
</dbReference>
<dbReference type="EMBL" id="QFPX01000001">
    <property type="protein sequence ID" value="PZQ57557.1"/>
    <property type="molecule type" value="Genomic_DNA"/>
</dbReference>
<keyword evidence="5" id="KW-0378">Hydrolase</keyword>
<evidence type="ECO:0000256" key="2">
    <source>
        <dbReference type="ARBA" id="ARBA00022670"/>
    </source>
</evidence>
<dbReference type="InterPro" id="IPR045175">
    <property type="entry name" value="M28_fam"/>
</dbReference>
<keyword evidence="4 7" id="KW-0732">Signal</keyword>
<evidence type="ECO:0000256" key="3">
    <source>
        <dbReference type="ARBA" id="ARBA00022723"/>
    </source>
</evidence>
<dbReference type="AlphaFoldDB" id="A0A2W5QIF1"/>
<evidence type="ECO:0000256" key="5">
    <source>
        <dbReference type="ARBA" id="ARBA00022801"/>
    </source>
</evidence>
<dbReference type="PANTHER" id="PTHR12147:SF56">
    <property type="entry name" value="AMINOPEPTIDASE YDR415C-RELATED"/>
    <property type="match status" value="1"/>
</dbReference>
<dbReference type="Gene3D" id="3.50.30.30">
    <property type="match status" value="1"/>
</dbReference>
<accession>A0A2W5QIF1</accession>
<feature type="chain" id="PRO_5016152930" evidence="7">
    <location>
        <begin position="31"/>
        <end position="561"/>
    </location>
</feature>
<dbReference type="FunFam" id="3.40.630.10:FF:000088">
    <property type="entry name" value="Peptidase M20"/>
    <property type="match status" value="1"/>
</dbReference>
<evidence type="ECO:0000313" key="9">
    <source>
        <dbReference type="EMBL" id="PZQ57557.1"/>
    </source>
</evidence>
<dbReference type="PANTHER" id="PTHR12147">
    <property type="entry name" value="METALLOPEPTIDASE M28 FAMILY MEMBER"/>
    <property type="match status" value="1"/>
</dbReference>
<evidence type="ECO:0000256" key="4">
    <source>
        <dbReference type="ARBA" id="ARBA00022729"/>
    </source>
</evidence>
<keyword evidence="2" id="KW-0645">Protease</keyword>
<keyword evidence="6" id="KW-0862">Zinc</keyword>
<dbReference type="SUPFAM" id="SSF52025">
    <property type="entry name" value="PA domain"/>
    <property type="match status" value="1"/>
</dbReference>
<dbReference type="Pfam" id="PF04389">
    <property type="entry name" value="Peptidase_M28"/>
    <property type="match status" value="1"/>
</dbReference>